<comment type="caution">
    <text evidence="1">The sequence shown here is derived from an EMBL/GenBank/DDBJ whole genome shotgun (WGS) entry which is preliminary data.</text>
</comment>
<keyword evidence="2" id="KW-1185">Reference proteome</keyword>
<reference evidence="1" key="1">
    <citation type="submission" date="2022-11" db="EMBL/GenBank/DDBJ databases">
        <authorList>
            <person name="Coimbra C."/>
        </authorList>
    </citation>
    <scope>NUCLEOTIDE SEQUENCE</scope>
    <source>
        <strain evidence="1">Jales19</strain>
    </source>
</reference>
<sequence>MIDYNPTNWFWIVGGVEDRYWSSAAAAYISMLPDDATPTLIASEDELTDVLAAYGLPGPVVRIPDRVSPAQAEIALYQVDNGALLGNVNAVIDAFPYEPVRIWWRKASYISRGHAYLQALAAELGLTDGQVDELFEAAAKL</sequence>
<gene>
    <name evidence="1" type="ORF">OOJ09_25970</name>
</gene>
<organism evidence="1 2">
    <name type="scientific">Mesorhizobium qingshengii</name>
    <dbReference type="NCBI Taxonomy" id="1165689"/>
    <lineage>
        <taxon>Bacteria</taxon>
        <taxon>Pseudomonadati</taxon>
        <taxon>Pseudomonadota</taxon>
        <taxon>Alphaproteobacteria</taxon>
        <taxon>Hyphomicrobiales</taxon>
        <taxon>Phyllobacteriaceae</taxon>
        <taxon>Mesorhizobium</taxon>
    </lineage>
</organism>
<protein>
    <submittedName>
        <fullName evidence="1">Uncharacterized protein</fullName>
    </submittedName>
</protein>
<accession>A0ABT4R255</accession>
<name>A0ABT4R255_9HYPH</name>
<dbReference type="RefSeq" id="WP_269907920.1">
    <property type="nucleotide sequence ID" value="NZ_JAPFQA010000016.1"/>
</dbReference>
<dbReference type="EMBL" id="JAPFQA010000016">
    <property type="protein sequence ID" value="MCZ8547648.1"/>
    <property type="molecule type" value="Genomic_DNA"/>
</dbReference>
<evidence type="ECO:0000313" key="2">
    <source>
        <dbReference type="Proteomes" id="UP001152178"/>
    </source>
</evidence>
<evidence type="ECO:0000313" key="1">
    <source>
        <dbReference type="EMBL" id="MCZ8547648.1"/>
    </source>
</evidence>
<dbReference type="Proteomes" id="UP001152178">
    <property type="component" value="Unassembled WGS sequence"/>
</dbReference>
<proteinExistence type="predicted"/>